<feature type="region of interest" description="Disordered" evidence="1">
    <location>
        <begin position="79"/>
        <end position="107"/>
    </location>
</feature>
<gene>
    <name evidence="2" type="ORF">DH2020_022242</name>
</gene>
<evidence type="ECO:0000313" key="3">
    <source>
        <dbReference type="Proteomes" id="UP001318860"/>
    </source>
</evidence>
<comment type="caution">
    <text evidence="2">The sequence shown here is derived from an EMBL/GenBank/DDBJ whole genome shotgun (WGS) entry which is preliminary data.</text>
</comment>
<protein>
    <submittedName>
        <fullName evidence="2">Uncharacterized protein</fullName>
    </submittedName>
</protein>
<dbReference type="PANTHER" id="PTHR33356:SF17">
    <property type="entry name" value="TPX2 CENTRAL DOMAIN-CONTAINING PROTEIN"/>
    <property type="match status" value="1"/>
</dbReference>
<accession>A0ABR0WGK1</accession>
<reference evidence="2 3" key="1">
    <citation type="journal article" date="2021" name="Comput. Struct. Biotechnol. J.">
        <title>De novo genome assembly of the potent medicinal plant Rehmannia glutinosa using nanopore technology.</title>
        <authorList>
            <person name="Ma L."/>
            <person name="Dong C."/>
            <person name="Song C."/>
            <person name="Wang X."/>
            <person name="Zheng X."/>
            <person name="Niu Y."/>
            <person name="Chen S."/>
            <person name="Feng W."/>
        </authorList>
    </citation>
    <scope>NUCLEOTIDE SEQUENCE [LARGE SCALE GENOMIC DNA]</scope>
    <source>
        <strain evidence="2">DH-2019</strain>
    </source>
</reference>
<proteinExistence type="predicted"/>
<evidence type="ECO:0000313" key="2">
    <source>
        <dbReference type="EMBL" id="KAK6145422.1"/>
    </source>
</evidence>
<name>A0ABR0WGK1_REHGL</name>
<dbReference type="EMBL" id="JABTTQ020000012">
    <property type="protein sequence ID" value="KAK6145422.1"/>
    <property type="molecule type" value="Genomic_DNA"/>
</dbReference>
<feature type="compositionally biased region" description="Low complexity" evidence="1">
    <location>
        <begin position="79"/>
        <end position="89"/>
    </location>
</feature>
<sequence>MAGSVEGAGFWLPSEFFDDFAMDKENFEKNHIAESDPDFCFPTEFPYDFELENDEHLVKRGVMSTSPQSTLAHVWSSSGRSAGWSSNGSPNGVTSPPTTPFGGENDSVGDLIYRAAGQVAKLKLDSGDVPGPTKRNGLLGPPRSLEQLHPAANNPNPSVFHNIYLQQQMVKQQNQGCGMWYSEPQMHQMRSGRAVGQMVQDGWSIQRNPTRMGRECAGTGVFLPRRYGNNNNNDCNAYSSDSRKKTGYSGAYIPDRNVHALNKNYDNKINDFAPFQPQFQPKFNRGFVSEYDLLMARRNALMLQHRRSLLVEGSSPMSRGICLPQEWTY</sequence>
<dbReference type="PANTHER" id="PTHR33356">
    <property type="entry name" value="TIP41-LIKE PROTEIN"/>
    <property type="match status" value="1"/>
</dbReference>
<evidence type="ECO:0000256" key="1">
    <source>
        <dbReference type="SAM" id="MobiDB-lite"/>
    </source>
</evidence>
<keyword evidence="3" id="KW-1185">Reference proteome</keyword>
<dbReference type="Proteomes" id="UP001318860">
    <property type="component" value="Unassembled WGS sequence"/>
</dbReference>
<organism evidence="2 3">
    <name type="scientific">Rehmannia glutinosa</name>
    <name type="common">Chinese foxglove</name>
    <dbReference type="NCBI Taxonomy" id="99300"/>
    <lineage>
        <taxon>Eukaryota</taxon>
        <taxon>Viridiplantae</taxon>
        <taxon>Streptophyta</taxon>
        <taxon>Embryophyta</taxon>
        <taxon>Tracheophyta</taxon>
        <taxon>Spermatophyta</taxon>
        <taxon>Magnoliopsida</taxon>
        <taxon>eudicotyledons</taxon>
        <taxon>Gunneridae</taxon>
        <taxon>Pentapetalae</taxon>
        <taxon>asterids</taxon>
        <taxon>lamiids</taxon>
        <taxon>Lamiales</taxon>
        <taxon>Orobanchaceae</taxon>
        <taxon>Rehmannieae</taxon>
        <taxon>Rehmannia</taxon>
    </lineage>
</organism>